<dbReference type="Proteomes" id="UP001174909">
    <property type="component" value="Unassembled WGS sequence"/>
</dbReference>
<name>A0AA35RV55_GEOBA</name>
<comment type="caution">
    <text evidence="3">The sequence shown here is derived from an EMBL/GenBank/DDBJ whole genome shotgun (WGS) entry which is preliminary data.</text>
</comment>
<dbReference type="AlphaFoldDB" id="A0AA35RV55"/>
<dbReference type="Gene3D" id="1.10.260.100">
    <property type="match status" value="2"/>
</dbReference>
<accession>A0AA35RV55</accession>
<feature type="compositionally biased region" description="Basic and acidic residues" evidence="1">
    <location>
        <begin position="25"/>
        <end position="39"/>
    </location>
</feature>
<gene>
    <name evidence="3" type="ORF">GBAR_LOCUS10733</name>
</gene>
<sequence length="290" mass="32008">MEDEGVPPLEDLTDVVTKNKMRPRPLYEPRVRMRNEAEKPVATPAVVVTKKPEESSSQSKSFGGFSKGFLLSNSTSSTPKKTKKKDAENGGSGGGCKKTASAKTGKDDIPFLKAQEPPAKAPVLPEVQEAMKEAYSLMDTQEWMTGSLLEKIEKHPLLSRALRDPTLARALSQFQTDPDSVLRTAAGDPQLQEVLREFCAVMGGHFTELADKQDSQKQSEHYVPLEKDEEVEKVLGKEGVKEALSDPQIQQLFSHLREDPTRAQRMLSSGSPELRQKVQLLIDNGLLALQ</sequence>
<reference evidence="3" key="1">
    <citation type="submission" date="2023-03" db="EMBL/GenBank/DDBJ databases">
        <authorList>
            <person name="Steffen K."/>
            <person name="Cardenas P."/>
        </authorList>
    </citation>
    <scope>NUCLEOTIDE SEQUENCE</scope>
</reference>
<feature type="region of interest" description="Disordered" evidence="1">
    <location>
        <begin position="1"/>
        <end position="122"/>
    </location>
</feature>
<evidence type="ECO:0000256" key="1">
    <source>
        <dbReference type="SAM" id="MobiDB-lite"/>
    </source>
</evidence>
<dbReference type="SMART" id="SM00727">
    <property type="entry name" value="STI1"/>
    <property type="match status" value="2"/>
</dbReference>
<keyword evidence="4" id="KW-1185">Reference proteome</keyword>
<dbReference type="EMBL" id="CASHTH010001654">
    <property type="protein sequence ID" value="CAI8017767.1"/>
    <property type="molecule type" value="Genomic_DNA"/>
</dbReference>
<feature type="compositionally biased region" description="Low complexity" evidence="1">
    <location>
        <begin position="55"/>
        <end position="79"/>
    </location>
</feature>
<feature type="domain" description="STI1" evidence="2">
    <location>
        <begin position="237"/>
        <end position="278"/>
    </location>
</feature>
<evidence type="ECO:0000259" key="2">
    <source>
        <dbReference type="SMART" id="SM00727"/>
    </source>
</evidence>
<evidence type="ECO:0000313" key="4">
    <source>
        <dbReference type="Proteomes" id="UP001174909"/>
    </source>
</evidence>
<protein>
    <recommendedName>
        <fullName evidence="2">STI1 domain-containing protein</fullName>
    </recommendedName>
</protein>
<dbReference type="InterPro" id="IPR006636">
    <property type="entry name" value="STI1_HS-bd"/>
</dbReference>
<organism evidence="3 4">
    <name type="scientific">Geodia barretti</name>
    <name type="common">Barrett's horny sponge</name>
    <dbReference type="NCBI Taxonomy" id="519541"/>
    <lineage>
        <taxon>Eukaryota</taxon>
        <taxon>Metazoa</taxon>
        <taxon>Porifera</taxon>
        <taxon>Demospongiae</taxon>
        <taxon>Heteroscleromorpha</taxon>
        <taxon>Tetractinellida</taxon>
        <taxon>Astrophorina</taxon>
        <taxon>Geodiidae</taxon>
        <taxon>Geodia</taxon>
    </lineage>
</organism>
<proteinExistence type="predicted"/>
<evidence type="ECO:0000313" key="3">
    <source>
        <dbReference type="EMBL" id="CAI8017767.1"/>
    </source>
</evidence>
<feature type="domain" description="STI1" evidence="2">
    <location>
        <begin position="155"/>
        <end position="195"/>
    </location>
</feature>